<evidence type="ECO:0000256" key="5">
    <source>
        <dbReference type="ARBA" id="ARBA00023244"/>
    </source>
</evidence>
<dbReference type="CDD" id="cd06578">
    <property type="entry name" value="HemD"/>
    <property type="match status" value="1"/>
</dbReference>
<feature type="domain" description="SnoaL-like" evidence="9">
    <location>
        <begin position="23"/>
        <end position="106"/>
    </location>
</feature>
<dbReference type="OrthoDB" id="443551at2759"/>
<evidence type="ECO:0000259" key="8">
    <source>
        <dbReference type="Pfam" id="PF02602"/>
    </source>
</evidence>
<dbReference type="RefSeq" id="XP_013903413.1">
    <property type="nucleotide sequence ID" value="XM_014047959.1"/>
</dbReference>
<reference evidence="10 11" key="1">
    <citation type="journal article" date="2013" name="BMC Genomics">
        <title>Reconstruction of the lipid metabolism for the microalga Monoraphidium neglectum from its genome sequence reveals characteristics suitable for biofuel production.</title>
        <authorList>
            <person name="Bogen C."/>
            <person name="Al-Dilaimi A."/>
            <person name="Albersmeier A."/>
            <person name="Wichmann J."/>
            <person name="Grundmann M."/>
            <person name="Rupp O."/>
            <person name="Lauersen K.J."/>
            <person name="Blifernez-Klassen O."/>
            <person name="Kalinowski J."/>
            <person name="Goesmann A."/>
            <person name="Mussgnug J.H."/>
            <person name="Kruse O."/>
        </authorList>
    </citation>
    <scope>NUCLEOTIDE SEQUENCE [LARGE SCALE GENOMIC DNA]</scope>
    <source>
        <strain evidence="10 11">SAG 48.87</strain>
    </source>
</reference>
<comment type="catalytic activity">
    <reaction evidence="6 7">
        <text>hydroxymethylbilane = uroporphyrinogen III + H2O</text>
        <dbReference type="Rhea" id="RHEA:18965"/>
        <dbReference type="ChEBI" id="CHEBI:15377"/>
        <dbReference type="ChEBI" id="CHEBI:57308"/>
        <dbReference type="ChEBI" id="CHEBI:57845"/>
        <dbReference type="EC" id="4.2.1.75"/>
    </reaction>
</comment>
<proteinExistence type="inferred from homology"/>
<dbReference type="PANTHER" id="PTHR38042">
    <property type="entry name" value="UROPORPHYRINOGEN-III SYNTHASE, CHLOROPLASTIC"/>
    <property type="match status" value="1"/>
</dbReference>
<comment type="similarity">
    <text evidence="2 7">Belongs to the uroporphyrinogen-III synthase family.</text>
</comment>
<evidence type="ECO:0000259" key="9">
    <source>
        <dbReference type="Pfam" id="PF12680"/>
    </source>
</evidence>
<evidence type="ECO:0000256" key="2">
    <source>
        <dbReference type="ARBA" id="ARBA00008133"/>
    </source>
</evidence>
<evidence type="ECO:0000256" key="3">
    <source>
        <dbReference type="ARBA" id="ARBA00013109"/>
    </source>
</evidence>
<dbReference type="EC" id="4.2.1.75" evidence="3 7"/>
<keyword evidence="11" id="KW-1185">Reference proteome</keyword>
<dbReference type="Proteomes" id="UP000054498">
    <property type="component" value="Unassembled WGS sequence"/>
</dbReference>
<dbReference type="UniPathway" id="UPA00251">
    <property type="reaction ID" value="UER00320"/>
</dbReference>
<dbReference type="SUPFAM" id="SSF54427">
    <property type="entry name" value="NTF2-like"/>
    <property type="match status" value="1"/>
</dbReference>
<dbReference type="EMBL" id="KK100672">
    <property type="protein sequence ID" value="KIZ04394.1"/>
    <property type="molecule type" value="Genomic_DNA"/>
</dbReference>
<dbReference type="InterPro" id="IPR039793">
    <property type="entry name" value="UROS/Hem4"/>
</dbReference>
<dbReference type="InterPro" id="IPR037401">
    <property type="entry name" value="SnoaL-like"/>
</dbReference>
<protein>
    <recommendedName>
        <fullName evidence="3 7">Uroporphyrinogen-III synthase</fullName>
        <ecNumber evidence="3 7">4.2.1.75</ecNumber>
    </recommendedName>
</protein>
<evidence type="ECO:0000256" key="7">
    <source>
        <dbReference type="RuleBase" id="RU366031"/>
    </source>
</evidence>
<dbReference type="GO" id="GO:0004852">
    <property type="term" value="F:uroporphyrinogen-III synthase activity"/>
    <property type="evidence" value="ECO:0007669"/>
    <property type="project" value="UniProtKB-UniRule"/>
</dbReference>
<dbReference type="InterPro" id="IPR036108">
    <property type="entry name" value="4pyrrol_syn_uPrphyn_synt_sf"/>
</dbReference>
<accession>A0A0D2LCB9</accession>
<comment type="function">
    <text evidence="7">Catalyzes cyclization of the linear tetrapyrrole, hydroxymethylbilane, to the macrocyclic uroporphyrinogen III.</text>
</comment>
<dbReference type="SUPFAM" id="SSF69618">
    <property type="entry name" value="HemD-like"/>
    <property type="match status" value="1"/>
</dbReference>
<evidence type="ECO:0000256" key="6">
    <source>
        <dbReference type="ARBA" id="ARBA00048617"/>
    </source>
</evidence>
<keyword evidence="4 7" id="KW-0456">Lyase</keyword>
<dbReference type="GO" id="GO:0006782">
    <property type="term" value="P:protoporphyrinogen IX biosynthetic process"/>
    <property type="evidence" value="ECO:0007669"/>
    <property type="project" value="UniProtKB-UniRule"/>
</dbReference>
<organism evidence="10 11">
    <name type="scientific">Monoraphidium neglectum</name>
    <dbReference type="NCBI Taxonomy" id="145388"/>
    <lineage>
        <taxon>Eukaryota</taxon>
        <taxon>Viridiplantae</taxon>
        <taxon>Chlorophyta</taxon>
        <taxon>core chlorophytes</taxon>
        <taxon>Chlorophyceae</taxon>
        <taxon>CS clade</taxon>
        <taxon>Sphaeropleales</taxon>
        <taxon>Selenastraceae</taxon>
        <taxon>Monoraphidium</taxon>
    </lineage>
</organism>
<dbReference type="Gene3D" id="3.40.50.10090">
    <property type="match status" value="2"/>
</dbReference>
<dbReference type="Pfam" id="PF12680">
    <property type="entry name" value="SnoaL_2"/>
    <property type="match status" value="1"/>
</dbReference>
<evidence type="ECO:0000256" key="1">
    <source>
        <dbReference type="ARBA" id="ARBA00004772"/>
    </source>
</evidence>
<feature type="domain" description="Tetrapyrrole biosynthesis uroporphyrinogen III synthase" evidence="8">
    <location>
        <begin position="202"/>
        <end position="418"/>
    </location>
</feature>
<comment type="pathway">
    <text evidence="1 7">Porphyrin-containing compound metabolism; protoporphyrin-IX biosynthesis; coproporphyrinogen-III from 5-aminolevulinate: step 3/4.</text>
</comment>
<dbReference type="KEGG" id="mng:MNEG_3562"/>
<name>A0A0D2LCB9_9CHLO</name>
<dbReference type="AlphaFoldDB" id="A0A0D2LCB9"/>
<evidence type="ECO:0000313" key="10">
    <source>
        <dbReference type="EMBL" id="KIZ04394.1"/>
    </source>
</evidence>
<dbReference type="GO" id="GO:0006780">
    <property type="term" value="P:uroporphyrinogen III biosynthetic process"/>
    <property type="evidence" value="ECO:0007669"/>
    <property type="project" value="UniProtKB-UniRule"/>
</dbReference>
<dbReference type="InterPro" id="IPR032710">
    <property type="entry name" value="NTF2-like_dom_sf"/>
</dbReference>
<gene>
    <name evidence="10" type="ORF">MNEG_3562</name>
</gene>
<dbReference type="Pfam" id="PF02602">
    <property type="entry name" value="HEM4"/>
    <property type="match status" value="1"/>
</dbReference>
<evidence type="ECO:0000313" key="11">
    <source>
        <dbReference type="Proteomes" id="UP000054498"/>
    </source>
</evidence>
<dbReference type="STRING" id="145388.A0A0D2LCB9"/>
<keyword evidence="5 7" id="KW-0627">Porphyrin biosynthesis</keyword>
<sequence>MDQVPLTGLVTDLLSGDRCRQRAAVDSFVDEDVRFSHILGTLRGREAFYGIYRLAATVWRYKITWVEYIRSGNTVVLQLDLGIKVPPFYLVRYHFPTIVLLRFREGPDGKPRLVEQVDHHSMLALMWLLGWPFTAVSEMIIRPTQGFVFSRLGWALDALLDAKDSLLGTTQAAASELREAAAGMLEPAGAVFEGAMGKNGKLIKGLESHGISCIELPLIEHAPGPDREKLPGLLQQGGYDWVAVTSPEAAAVLIEGWEKAGKPQVRVAVVGGGTRDALIAAGVEPAFTASKAYGKIMGAELPHIPGGTDVVLYPASARASGDLQNSLEASGFSVNCIRTYDTVGVKNVDPELLQQAINADAVTFGSPSAVKAWIALVGEAAAKKTVAVCIGSTSARACEAAGISRIFYPDSPGIQEWVETVREALGQAQGAPALR</sequence>
<dbReference type="InterPro" id="IPR003754">
    <property type="entry name" value="4pyrrol_synth_uPrphyn_synth"/>
</dbReference>
<evidence type="ECO:0000256" key="4">
    <source>
        <dbReference type="ARBA" id="ARBA00023239"/>
    </source>
</evidence>
<dbReference type="PANTHER" id="PTHR38042:SF1">
    <property type="entry name" value="UROPORPHYRINOGEN-III SYNTHASE, CHLOROPLASTIC"/>
    <property type="match status" value="1"/>
</dbReference>
<dbReference type="GeneID" id="25736440"/>